<comment type="caution">
    <text evidence="3">The sequence shown here is derived from an EMBL/GenBank/DDBJ whole genome shotgun (WGS) entry which is preliminary data.</text>
</comment>
<keyword evidence="4" id="KW-1185">Reference proteome</keyword>
<sequence length="131" mass="14209">MTSILVSAATFATATPASAAGAYNTCNGSVRMFIGSMYYNVPAYNGSVKCNLVYNTGSYSNAVKVLQASLKYCEKMSWMDEPDGYYGVQTFSAVEAVQDKYNLGIDGTYGPQTRNAMRHYSKAYGCAKLSF</sequence>
<keyword evidence="3" id="KW-0378">Hydrolase</keyword>
<feature type="signal peptide" evidence="1">
    <location>
        <begin position="1"/>
        <end position="19"/>
    </location>
</feature>
<proteinExistence type="predicted"/>
<protein>
    <submittedName>
        <fullName evidence="3">Peptidoglycan hydrolase-like protein with peptidoglycan-binding domain</fullName>
    </submittedName>
</protein>
<organism evidence="3 4">
    <name type="scientific">Nocardioides panzhihuensis</name>
    <dbReference type="NCBI Taxonomy" id="860243"/>
    <lineage>
        <taxon>Bacteria</taxon>
        <taxon>Bacillati</taxon>
        <taxon>Actinomycetota</taxon>
        <taxon>Actinomycetes</taxon>
        <taxon>Propionibacteriales</taxon>
        <taxon>Nocardioidaceae</taxon>
        <taxon>Nocardioides</taxon>
    </lineage>
</organism>
<evidence type="ECO:0000313" key="4">
    <source>
        <dbReference type="Proteomes" id="UP000564496"/>
    </source>
</evidence>
<dbReference type="RefSeq" id="WP_179659970.1">
    <property type="nucleotide sequence ID" value="NZ_JACBZR010000001.1"/>
</dbReference>
<dbReference type="GO" id="GO:0016787">
    <property type="term" value="F:hydrolase activity"/>
    <property type="evidence" value="ECO:0007669"/>
    <property type="project" value="UniProtKB-KW"/>
</dbReference>
<dbReference type="AlphaFoldDB" id="A0A7Z0DQ27"/>
<accession>A0A7Z0DQ27</accession>
<evidence type="ECO:0000259" key="2">
    <source>
        <dbReference type="Pfam" id="PF01471"/>
    </source>
</evidence>
<feature type="domain" description="Peptidoglycan binding-like" evidence="2">
    <location>
        <begin position="61"/>
        <end position="117"/>
    </location>
</feature>
<name>A0A7Z0DQ27_9ACTN</name>
<feature type="chain" id="PRO_5030956419" evidence="1">
    <location>
        <begin position="20"/>
        <end position="131"/>
    </location>
</feature>
<dbReference type="InterPro" id="IPR036366">
    <property type="entry name" value="PGBDSf"/>
</dbReference>
<dbReference type="Proteomes" id="UP000564496">
    <property type="component" value="Unassembled WGS sequence"/>
</dbReference>
<dbReference type="Pfam" id="PF01471">
    <property type="entry name" value="PG_binding_1"/>
    <property type="match status" value="1"/>
</dbReference>
<reference evidence="3 4" key="1">
    <citation type="submission" date="2020-07" db="EMBL/GenBank/DDBJ databases">
        <title>Sequencing the genomes of 1000 actinobacteria strains.</title>
        <authorList>
            <person name="Klenk H.-P."/>
        </authorList>
    </citation>
    <scope>NUCLEOTIDE SEQUENCE [LARGE SCALE GENOMIC DNA]</scope>
    <source>
        <strain evidence="3 4">DSM 26487</strain>
    </source>
</reference>
<evidence type="ECO:0000313" key="3">
    <source>
        <dbReference type="EMBL" id="NYI79694.1"/>
    </source>
</evidence>
<dbReference type="InterPro" id="IPR036365">
    <property type="entry name" value="PGBD-like_sf"/>
</dbReference>
<dbReference type="EMBL" id="JACBZR010000001">
    <property type="protein sequence ID" value="NYI79694.1"/>
    <property type="molecule type" value="Genomic_DNA"/>
</dbReference>
<evidence type="ECO:0000256" key="1">
    <source>
        <dbReference type="SAM" id="SignalP"/>
    </source>
</evidence>
<gene>
    <name evidence="3" type="ORF">BJ988_004342</name>
</gene>
<dbReference type="Gene3D" id="1.10.101.10">
    <property type="entry name" value="PGBD-like superfamily/PGBD"/>
    <property type="match status" value="1"/>
</dbReference>
<dbReference type="InterPro" id="IPR002477">
    <property type="entry name" value="Peptidoglycan-bd-like"/>
</dbReference>
<keyword evidence="1" id="KW-0732">Signal</keyword>
<dbReference type="SUPFAM" id="SSF47090">
    <property type="entry name" value="PGBD-like"/>
    <property type="match status" value="1"/>
</dbReference>